<proteinExistence type="predicted"/>
<sequence>MIWCRDRTVEESVQKSRLKNVQTAFFNIRPIL</sequence>
<dbReference type="EMBL" id="AM889137">
    <property type="protein sequence ID" value="CBA07896.1"/>
    <property type="molecule type" value="Genomic_DNA"/>
</dbReference>
<dbReference type="AlphaFoldDB" id="C6SE95"/>
<protein>
    <submittedName>
        <fullName evidence="1">Uncharacterized protein</fullName>
    </submittedName>
</protein>
<organism evidence="1">
    <name type="scientific">Neisseria meningitidis alpha153</name>
    <dbReference type="NCBI Taxonomy" id="663926"/>
    <lineage>
        <taxon>Bacteria</taxon>
        <taxon>Pseudomonadati</taxon>
        <taxon>Pseudomonadota</taxon>
        <taxon>Betaproteobacteria</taxon>
        <taxon>Neisseriales</taxon>
        <taxon>Neisseriaceae</taxon>
        <taxon>Neisseria</taxon>
    </lineage>
</organism>
<accession>C6SE95</accession>
<name>C6SE95_NEIME</name>
<gene>
    <name evidence="1" type="ORF">NME_1613</name>
</gene>
<evidence type="ECO:0000313" key="1">
    <source>
        <dbReference type="EMBL" id="CBA07896.1"/>
    </source>
</evidence>
<reference evidence="1" key="1">
    <citation type="journal article" date="2008" name="Proc. Natl. Acad. Sci. U.S.A.">
        <title>Whole-genome comparison of disease and carriage strains provides insights into virulence evolution in Neisseria meningitidis.</title>
        <authorList>
            <person name="Schoen C."/>
            <person name="Blom J."/>
            <person name="Claus H."/>
            <person name="Schramm-Glueck A."/>
            <person name="Brandt P."/>
            <person name="Mueller T."/>
            <person name="Goesmann A."/>
            <person name="Joseph B."/>
            <person name="Konietzny S."/>
            <person name="Kurzai O."/>
            <person name="Schmitt C."/>
            <person name="Friedrich T."/>
            <person name="Linke B."/>
            <person name="Vogel U."/>
            <person name="Frosch M."/>
        </authorList>
    </citation>
    <scope>NUCLEOTIDE SEQUENCE</scope>
    <source>
        <strain evidence="1">Alpha153</strain>
    </source>
</reference>